<evidence type="ECO:0000313" key="3">
    <source>
        <dbReference type="EMBL" id="ARU58833.1"/>
    </source>
</evidence>
<dbReference type="RefSeq" id="WP_087463569.1">
    <property type="nucleotide sequence ID" value="NZ_CP021425.1"/>
</dbReference>
<dbReference type="InterPro" id="IPR045506">
    <property type="entry name" value="DUF6484"/>
</dbReference>
<protein>
    <recommendedName>
        <fullName evidence="2">DUF6484 domain-containing protein</fullName>
    </recommendedName>
</protein>
<feature type="region of interest" description="Disordered" evidence="1">
    <location>
        <begin position="1"/>
        <end position="24"/>
    </location>
</feature>
<evidence type="ECO:0000313" key="4">
    <source>
        <dbReference type="Proteomes" id="UP000196027"/>
    </source>
</evidence>
<proteinExistence type="predicted"/>
<dbReference type="OrthoDB" id="3078443at2"/>
<dbReference type="EMBL" id="CP021425">
    <property type="protein sequence ID" value="ARU58833.1"/>
    <property type="molecule type" value="Genomic_DNA"/>
</dbReference>
<evidence type="ECO:0000256" key="1">
    <source>
        <dbReference type="SAM" id="MobiDB-lite"/>
    </source>
</evidence>
<accession>A0A1Y0IHF3</accession>
<feature type="domain" description="DUF6484" evidence="2">
    <location>
        <begin position="34"/>
        <end position="94"/>
    </location>
</feature>
<gene>
    <name evidence="3" type="ORF">OLMES_4845</name>
</gene>
<organism evidence="3 4">
    <name type="scientific">Oleiphilus messinensis</name>
    <dbReference type="NCBI Taxonomy" id="141451"/>
    <lineage>
        <taxon>Bacteria</taxon>
        <taxon>Pseudomonadati</taxon>
        <taxon>Pseudomonadota</taxon>
        <taxon>Gammaproteobacteria</taxon>
        <taxon>Oceanospirillales</taxon>
        <taxon>Oleiphilaceae</taxon>
        <taxon>Oleiphilus</taxon>
    </lineage>
</organism>
<reference evidence="3 4" key="1">
    <citation type="submission" date="2017-05" db="EMBL/GenBank/DDBJ databases">
        <title>Genomic insights into alkan degradation activity of Oleiphilus messinensis.</title>
        <authorList>
            <person name="Kozyavkin S.A."/>
            <person name="Slesarev A.I."/>
            <person name="Golyshin P.N."/>
            <person name="Korzhenkov A."/>
            <person name="Golyshina O.N."/>
            <person name="Toshchakov S.V."/>
        </authorList>
    </citation>
    <scope>NUCLEOTIDE SEQUENCE [LARGE SCALE GENOMIC DNA]</scope>
    <source>
        <strain evidence="3 4">ME102</strain>
    </source>
</reference>
<dbReference type="Proteomes" id="UP000196027">
    <property type="component" value="Chromosome"/>
</dbReference>
<dbReference type="AlphaFoldDB" id="A0A1Y0IHF3"/>
<dbReference type="KEGG" id="ome:OLMES_4845"/>
<keyword evidence="4" id="KW-1185">Reference proteome</keyword>
<sequence length="185" mass="19576">MKAETLNTVTKVKQSTSSRHVNSSPVGQQGMLIIGKVVAISDAGNPVVSYNAPTEHHPVEALSTVMLDTADIGKDIALSFAQNRQNMPIVMGVIRSLLDDVLSADAPVDAKDEPESVDSFPDPVSPEVLVNGQKLELSAAEEVTLRCGKSSITLKKNGKIVIRGEHILSRAAGANRIKGGSIELN</sequence>
<name>A0A1Y0IHF3_9GAMM</name>
<evidence type="ECO:0000259" key="2">
    <source>
        <dbReference type="Pfam" id="PF20093"/>
    </source>
</evidence>
<dbReference type="Pfam" id="PF20093">
    <property type="entry name" value="DUF6484"/>
    <property type="match status" value="1"/>
</dbReference>